<keyword evidence="2" id="KW-1185">Reference proteome</keyword>
<comment type="caution">
    <text evidence="1">The sequence shown here is derived from an EMBL/GenBank/DDBJ whole genome shotgun (WGS) entry which is preliminary data.</text>
</comment>
<dbReference type="Proteomes" id="UP000324222">
    <property type="component" value="Unassembled WGS sequence"/>
</dbReference>
<sequence length="446" mass="47912">MPGALGVAGEVVWREGGLWGRCDERGACRQEGWFPGAGTGLTFQRGPRFRVQLNWIAEAWRCSRVVMVVVSELKDRLVLWCGGGKEDAYLDKEVAKWSAMPNSPSMYGMAVPSCPPLVMCCPHKGAAPQPGRQQPWGGLIGPIPNITLFSSLLSGNCPALGLWLKPPVTKKPSATADLLPSSPCGEGCQQAGSAASLSCMTEPTASTHRVGLGTARDPHHASTSDFMSTPALAFHSRGLTDRPFVRLLPREQNLFASCLAACEGHSAHCHRWWRRQWLEGDVLLSTQASPGQHQQLLAVSSGLPSTLSSCPRLAIIFHRRLSFSLSHGSCIFPGVTTSPAIHFQSARSSRGESCGSQWVWRGSQGTAGLIPGGLRKGQPQLPWLRLVWPAETLTPSTSCPAAHSPQTRCQICNKLQCCLAGQLLSAALHGLQSNVLILALFCCDSQ</sequence>
<accession>A0A5B7DR07</accession>
<proteinExistence type="predicted"/>
<evidence type="ECO:0000313" key="1">
    <source>
        <dbReference type="EMBL" id="MPC23499.1"/>
    </source>
</evidence>
<gene>
    <name evidence="1" type="ORF">E2C01_016549</name>
</gene>
<name>A0A5B7DR07_PORTR</name>
<organism evidence="1 2">
    <name type="scientific">Portunus trituberculatus</name>
    <name type="common">Swimming crab</name>
    <name type="synonym">Neptunus trituberculatus</name>
    <dbReference type="NCBI Taxonomy" id="210409"/>
    <lineage>
        <taxon>Eukaryota</taxon>
        <taxon>Metazoa</taxon>
        <taxon>Ecdysozoa</taxon>
        <taxon>Arthropoda</taxon>
        <taxon>Crustacea</taxon>
        <taxon>Multicrustacea</taxon>
        <taxon>Malacostraca</taxon>
        <taxon>Eumalacostraca</taxon>
        <taxon>Eucarida</taxon>
        <taxon>Decapoda</taxon>
        <taxon>Pleocyemata</taxon>
        <taxon>Brachyura</taxon>
        <taxon>Eubrachyura</taxon>
        <taxon>Portunoidea</taxon>
        <taxon>Portunidae</taxon>
        <taxon>Portuninae</taxon>
        <taxon>Portunus</taxon>
    </lineage>
</organism>
<dbReference type="AlphaFoldDB" id="A0A5B7DR07"/>
<evidence type="ECO:0000313" key="2">
    <source>
        <dbReference type="Proteomes" id="UP000324222"/>
    </source>
</evidence>
<protein>
    <submittedName>
        <fullName evidence="1">Uncharacterized protein</fullName>
    </submittedName>
</protein>
<dbReference type="EMBL" id="VSRR010001213">
    <property type="protein sequence ID" value="MPC23499.1"/>
    <property type="molecule type" value="Genomic_DNA"/>
</dbReference>
<reference evidence="1 2" key="1">
    <citation type="submission" date="2019-05" db="EMBL/GenBank/DDBJ databases">
        <title>Another draft genome of Portunus trituberculatus and its Hox gene families provides insights of decapod evolution.</title>
        <authorList>
            <person name="Jeong J.-H."/>
            <person name="Song I."/>
            <person name="Kim S."/>
            <person name="Choi T."/>
            <person name="Kim D."/>
            <person name="Ryu S."/>
            <person name="Kim W."/>
        </authorList>
    </citation>
    <scope>NUCLEOTIDE SEQUENCE [LARGE SCALE GENOMIC DNA]</scope>
    <source>
        <tissue evidence="1">Muscle</tissue>
    </source>
</reference>